<evidence type="ECO:0000256" key="3">
    <source>
        <dbReference type="ARBA" id="ARBA00022801"/>
    </source>
</evidence>
<evidence type="ECO:0000256" key="5">
    <source>
        <dbReference type="ARBA" id="ARBA00023098"/>
    </source>
</evidence>
<reference evidence="8" key="2">
    <citation type="submission" date="2025-08" db="UniProtKB">
        <authorList>
            <consortium name="Ensembl"/>
        </authorList>
    </citation>
    <scope>IDENTIFICATION</scope>
</reference>
<dbReference type="Pfam" id="PF04916">
    <property type="entry name" value="Phospholip_B"/>
    <property type="match status" value="2"/>
</dbReference>
<keyword evidence="6" id="KW-0325">Glycoprotein</keyword>
<evidence type="ECO:0000256" key="6">
    <source>
        <dbReference type="ARBA" id="ARBA00023180"/>
    </source>
</evidence>
<dbReference type="Ensembl" id="ENSCSET00000031323.1">
    <property type="protein sequence ID" value="ENSCSEP00000030915.1"/>
    <property type="gene ID" value="ENSCSEG00000019792.1"/>
</dbReference>
<evidence type="ECO:0000256" key="4">
    <source>
        <dbReference type="ARBA" id="ARBA00022963"/>
    </source>
</evidence>
<dbReference type="InParanoid" id="A0A3P8X1W2"/>
<dbReference type="Proteomes" id="UP000265120">
    <property type="component" value="Chromosome 8"/>
</dbReference>
<keyword evidence="9" id="KW-1185">Reference proteome</keyword>
<protein>
    <recommendedName>
        <fullName evidence="7">Phospholipase B-like</fullName>
        <ecNumber evidence="7">3.1.1.-</ecNumber>
    </recommendedName>
</protein>
<comment type="similarity">
    <text evidence="1 7">Belongs to the phospholipase B-like family.</text>
</comment>
<dbReference type="Gene3D" id="3.60.60.30">
    <property type="match status" value="1"/>
</dbReference>
<comment type="function">
    <text evidence="7">Putative phospholipase.</text>
</comment>
<evidence type="ECO:0000256" key="2">
    <source>
        <dbReference type="ARBA" id="ARBA00022729"/>
    </source>
</evidence>
<keyword evidence="4 7" id="KW-0442">Lipid degradation</keyword>
<dbReference type="GO" id="GO:0009395">
    <property type="term" value="P:phospholipid catabolic process"/>
    <property type="evidence" value="ECO:0007669"/>
    <property type="project" value="TreeGrafter"/>
</dbReference>
<evidence type="ECO:0000256" key="7">
    <source>
        <dbReference type="RuleBase" id="RU364138"/>
    </source>
</evidence>
<dbReference type="PANTHER" id="PTHR12370:SF1">
    <property type="entry name" value="PHOSPHOLIPASE B-LIKE 1"/>
    <property type="match status" value="1"/>
</dbReference>
<dbReference type="AlphaFoldDB" id="A0A3P8X1W2"/>
<keyword evidence="5 7" id="KW-0443">Lipid metabolism</keyword>
<dbReference type="PANTHER" id="PTHR12370">
    <property type="entry name" value="PHOSPHOLIPASE B-RELATED"/>
    <property type="match status" value="1"/>
</dbReference>
<accession>A0A3P8X1W2</accession>
<dbReference type="InterPro" id="IPR007000">
    <property type="entry name" value="PLipase_B-like"/>
</dbReference>
<dbReference type="STRING" id="244447.ENSCSEP00000030915"/>
<evidence type="ECO:0000256" key="1">
    <source>
        <dbReference type="ARBA" id="ARBA00007835"/>
    </source>
</evidence>
<reference evidence="8 9" key="1">
    <citation type="journal article" date="2014" name="Nat. Genet.">
        <title>Whole-genome sequence of a flatfish provides insights into ZW sex chromosome evolution and adaptation to a benthic lifestyle.</title>
        <authorList>
            <person name="Chen S."/>
            <person name="Zhang G."/>
            <person name="Shao C."/>
            <person name="Huang Q."/>
            <person name="Liu G."/>
            <person name="Zhang P."/>
            <person name="Song W."/>
            <person name="An N."/>
            <person name="Chalopin D."/>
            <person name="Volff J.N."/>
            <person name="Hong Y."/>
            <person name="Li Q."/>
            <person name="Sha Z."/>
            <person name="Zhou H."/>
            <person name="Xie M."/>
            <person name="Yu Q."/>
            <person name="Liu Y."/>
            <person name="Xiang H."/>
            <person name="Wang N."/>
            <person name="Wu K."/>
            <person name="Yang C."/>
            <person name="Zhou Q."/>
            <person name="Liao X."/>
            <person name="Yang L."/>
            <person name="Hu Q."/>
            <person name="Zhang J."/>
            <person name="Meng L."/>
            <person name="Jin L."/>
            <person name="Tian Y."/>
            <person name="Lian J."/>
            <person name="Yang J."/>
            <person name="Miao G."/>
            <person name="Liu S."/>
            <person name="Liang Z."/>
            <person name="Yan F."/>
            <person name="Li Y."/>
            <person name="Sun B."/>
            <person name="Zhang H."/>
            <person name="Zhang J."/>
            <person name="Zhu Y."/>
            <person name="Du M."/>
            <person name="Zhao Y."/>
            <person name="Schartl M."/>
            <person name="Tang Q."/>
            <person name="Wang J."/>
        </authorList>
    </citation>
    <scope>NUCLEOTIDE SEQUENCE</scope>
</reference>
<reference evidence="8" key="3">
    <citation type="submission" date="2025-09" db="UniProtKB">
        <authorList>
            <consortium name="Ensembl"/>
        </authorList>
    </citation>
    <scope>IDENTIFICATION</scope>
</reference>
<name>A0A3P8X1W2_CYNSE</name>
<evidence type="ECO:0000313" key="9">
    <source>
        <dbReference type="Proteomes" id="UP000265120"/>
    </source>
</evidence>
<dbReference type="GO" id="GO:0005576">
    <property type="term" value="C:extracellular region"/>
    <property type="evidence" value="ECO:0007669"/>
    <property type="project" value="TreeGrafter"/>
</dbReference>
<keyword evidence="2" id="KW-0732">Signal</keyword>
<proteinExistence type="inferred from homology"/>
<dbReference type="InterPro" id="IPR043042">
    <property type="entry name" value="PLipase_B-like_dom3"/>
</dbReference>
<evidence type="ECO:0000313" key="8">
    <source>
        <dbReference type="Ensembl" id="ENSCSEP00000030915.1"/>
    </source>
</evidence>
<organism evidence="8 9">
    <name type="scientific">Cynoglossus semilaevis</name>
    <name type="common">Tongue sole</name>
    <dbReference type="NCBI Taxonomy" id="244447"/>
    <lineage>
        <taxon>Eukaryota</taxon>
        <taxon>Metazoa</taxon>
        <taxon>Chordata</taxon>
        <taxon>Craniata</taxon>
        <taxon>Vertebrata</taxon>
        <taxon>Euteleostomi</taxon>
        <taxon>Actinopterygii</taxon>
        <taxon>Neopterygii</taxon>
        <taxon>Teleostei</taxon>
        <taxon>Neoteleostei</taxon>
        <taxon>Acanthomorphata</taxon>
        <taxon>Carangaria</taxon>
        <taxon>Pleuronectiformes</taxon>
        <taxon>Pleuronectoidei</taxon>
        <taxon>Cynoglossidae</taxon>
        <taxon>Cynoglossinae</taxon>
        <taxon>Cynoglossus</taxon>
    </lineage>
</organism>
<sequence>KRTRDFAIVVVKETCGLLTARPDSQCSWRSHTGDHLLPGRAGYLEGYFTQMKPRRNHDSLWKQMGLILAQLDGLHAGAAEWLKIRNREVGRGLNMDHYPCVGDLLDLIPALTRHANSSTVAGTCRMPGMGHCTALIKVLSGFENLLPGHSSWFFHLCLKIYLPSVSSKHDHTLVLFLLTILLFLLHHEGLLTSLDDFHLGIFNTSLFSEVTPRSLLAWHRVCMANREWAHVFSQYNAGEILSDRSVSLELLFFHYKGYIHTNSSSSYSDSDLLFCSPAHFCVTVQVTDYQMALQLAAEAINGPTTQGGLPPLLWQSFHLTTHQGLPHTFNFSFITVGPSLQHP</sequence>
<dbReference type="GO" id="GO:0004620">
    <property type="term" value="F:phospholipase activity"/>
    <property type="evidence" value="ECO:0007669"/>
    <property type="project" value="InterPro"/>
</dbReference>
<keyword evidence="3 7" id="KW-0378">Hydrolase</keyword>
<dbReference type="Gene3D" id="3.60.60.20">
    <property type="match status" value="1"/>
</dbReference>
<dbReference type="EC" id="3.1.1.-" evidence="7"/>